<evidence type="ECO:0000256" key="2">
    <source>
        <dbReference type="ARBA" id="ARBA00008072"/>
    </source>
</evidence>
<protein>
    <submittedName>
        <fullName evidence="6">Threonine dehydrogenase-like Zn-dependent dehydrogenase</fullName>
    </submittedName>
</protein>
<evidence type="ECO:0000256" key="4">
    <source>
        <dbReference type="ARBA" id="ARBA00022833"/>
    </source>
</evidence>
<evidence type="ECO:0000256" key="1">
    <source>
        <dbReference type="ARBA" id="ARBA00001947"/>
    </source>
</evidence>
<dbReference type="CDD" id="cd08255">
    <property type="entry name" value="2-desacetyl-2-hydroxyethyl_bacteriochlorophyllide_like"/>
    <property type="match status" value="1"/>
</dbReference>
<dbReference type="PANTHER" id="PTHR43350:SF19">
    <property type="entry name" value="D-GULOSIDE 3-DEHYDROGENASE"/>
    <property type="match status" value="1"/>
</dbReference>
<comment type="cofactor">
    <cofactor evidence="1">
        <name>Zn(2+)</name>
        <dbReference type="ChEBI" id="CHEBI:29105"/>
    </cofactor>
</comment>
<keyword evidence="3" id="KW-0479">Metal-binding</keyword>
<accession>A0ABU2C0J0</accession>
<reference evidence="6 7" key="1">
    <citation type="submission" date="2023-07" db="EMBL/GenBank/DDBJ databases">
        <title>Sequencing the genomes of 1000 actinobacteria strains.</title>
        <authorList>
            <person name="Klenk H.-P."/>
        </authorList>
    </citation>
    <scope>NUCLEOTIDE SEQUENCE [LARGE SCALE GENOMIC DNA]</scope>
    <source>
        <strain evidence="6 7">DSM 19426</strain>
    </source>
</reference>
<dbReference type="Gene3D" id="3.90.180.10">
    <property type="entry name" value="Medium-chain alcohol dehydrogenases, catalytic domain"/>
    <property type="match status" value="2"/>
</dbReference>
<evidence type="ECO:0000256" key="3">
    <source>
        <dbReference type="ARBA" id="ARBA00022723"/>
    </source>
</evidence>
<dbReference type="InterPro" id="IPR036291">
    <property type="entry name" value="NAD(P)-bd_dom_sf"/>
</dbReference>
<dbReference type="Proteomes" id="UP001183648">
    <property type="component" value="Unassembled WGS sequence"/>
</dbReference>
<comment type="caution">
    <text evidence="6">The sequence shown here is derived from an EMBL/GenBank/DDBJ whole genome shotgun (WGS) entry which is preliminary data.</text>
</comment>
<dbReference type="SUPFAM" id="SSF51735">
    <property type="entry name" value="NAD(P)-binding Rossmann-fold domains"/>
    <property type="match status" value="1"/>
</dbReference>
<evidence type="ECO:0000256" key="5">
    <source>
        <dbReference type="ARBA" id="ARBA00023002"/>
    </source>
</evidence>
<dbReference type="RefSeq" id="WP_310305511.1">
    <property type="nucleotide sequence ID" value="NZ_BAAAPS010000005.1"/>
</dbReference>
<dbReference type="EMBL" id="JAVDYG010000001">
    <property type="protein sequence ID" value="MDR7364172.1"/>
    <property type="molecule type" value="Genomic_DNA"/>
</dbReference>
<dbReference type="Gene3D" id="3.40.50.720">
    <property type="entry name" value="NAD(P)-binding Rossmann-like Domain"/>
    <property type="match status" value="1"/>
</dbReference>
<dbReference type="PANTHER" id="PTHR43350">
    <property type="entry name" value="NAD-DEPENDENT ALCOHOL DEHYDROGENASE"/>
    <property type="match status" value="1"/>
</dbReference>
<dbReference type="InterPro" id="IPR011032">
    <property type="entry name" value="GroES-like_sf"/>
</dbReference>
<name>A0ABU2C0J0_9ACTN</name>
<evidence type="ECO:0000313" key="6">
    <source>
        <dbReference type="EMBL" id="MDR7364172.1"/>
    </source>
</evidence>
<keyword evidence="5" id="KW-0560">Oxidoreductase</keyword>
<keyword evidence="4" id="KW-0862">Zinc</keyword>
<comment type="similarity">
    <text evidence="2">Belongs to the zinc-containing alcohol dehydrogenase family.</text>
</comment>
<organism evidence="6 7">
    <name type="scientific">Nocardioides marmoribigeumensis</name>
    <dbReference type="NCBI Taxonomy" id="433649"/>
    <lineage>
        <taxon>Bacteria</taxon>
        <taxon>Bacillati</taxon>
        <taxon>Actinomycetota</taxon>
        <taxon>Actinomycetes</taxon>
        <taxon>Propionibacteriales</taxon>
        <taxon>Nocardioidaceae</taxon>
        <taxon>Nocardioides</taxon>
    </lineage>
</organism>
<gene>
    <name evidence="6" type="ORF">J2S63_003725</name>
</gene>
<sequence length="334" mass="35274">MTRTARALWVTGPCRCEIRSEPLPEPGAADVLVRTRFSAVSRGTERLVLRGGVPADQRERMRAPHQVGDFPWPVKYGYLSVGVVVAGAPDLVGRDVFCLHPHQTAYVVPARDVTPLPEGVPARRGVLVGAVETAVNALWDVPPLLGDRVTVVGAGMVGCAAARLLAGVPGVEVTLVDLDASRGAVAETLGVRFALPEAAPGEQDLVLHASATPEGLALALGLLTTGGTVTELSWYGDRVVPLPLGGDFHSRRLALRSTQVGTVSPTARSRWDHAGRRSLALDLLRDPAYDALLTGTTSFEDLPDLMARVAQGAPGICRTIAYDGEDADVQPDRA</sequence>
<keyword evidence="7" id="KW-1185">Reference proteome</keyword>
<evidence type="ECO:0000313" key="7">
    <source>
        <dbReference type="Proteomes" id="UP001183648"/>
    </source>
</evidence>
<dbReference type="SUPFAM" id="SSF50129">
    <property type="entry name" value="GroES-like"/>
    <property type="match status" value="1"/>
</dbReference>
<proteinExistence type="inferred from homology"/>